<dbReference type="STRING" id="32024.GCA_000788295_00881"/>
<evidence type="ECO:0000313" key="6">
    <source>
        <dbReference type="EMBL" id="SUX11372.1"/>
    </source>
</evidence>
<dbReference type="Gene3D" id="3.40.50.150">
    <property type="entry name" value="Vaccinia Virus protein VP39"/>
    <property type="match status" value="1"/>
</dbReference>
<dbReference type="GO" id="GO:0032259">
    <property type="term" value="P:methylation"/>
    <property type="evidence" value="ECO:0007669"/>
    <property type="project" value="UniProtKB-KW"/>
</dbReference>
<evidence type="ECO:0000313" key="7">
    <source>
        <dbReference type="Proteomes" id="UP000254920"/>
    </source>
</evidence>
<dbReference type="OrthoDB" id="5386938at2"/>
<feature type="binding site" evidence="3 4">
    <location>
        <position position="124"/>
    </location>
    <ligand>
        <name>S-adenosyl-L-methionine</name>
        <dbReference type="ChEBI" id="CHEBI:59789"/>
    </ligand>
</feature>
<feature type="binding site" evidence="3 4">
    <location>
        <begin position="109"/>
        <end position="110"/>
    </location>
    <ligand>
        <name>S-adenosyl-L-methionine</name>
        <dbReference type="ChEBI" id="CHEBI:59789"/>
    </ligand>
</feature>
<dbReference type="PANTHER" id="PTHR43861">
    <property type="entry name" value="TRANS-ACONITATE 2-METHYLTRANSFERASE-RELATED"/>
    <property type="match status" value="1"/>
</dbReference>
<dbReference type="GeneID" id="93090233"/>
<gene>
    <name evidence="3 6" type="primary">cmoA</name>
    <name evidence="6" type="ORF">NCTC12475_01592</name>
</gene>
<evidence type="ECO:0000256" key="4">
    <source>
        <dbReference type="PIRSR" id="PIRSR006325-1"/>
    </source>
</evidence>
<dbReference type="GO" id="GO:0002098">
    <property type="term" value="P:tRNA wobble uridine modification"/>
    <property type="evidence" value="ECO:0007669"/>
    <property type="project" value="InterPro"/>
</dbReference>
<comment type="function">
    <text evidence="3">Catalyzes the conversion of S-adenosyl-L-methionine (SAM) to carboxy-S-adenosyl-L-methionine (Cx-SAM).</text>
</comment>
<dbReference type="NCBIfam" id="TIGR00740">
    <property type="entry name" value="carboxy-S-adenosyl-L-methionine synthase CmoA"/>
    <property type="match status" value="1"/>
</dbReference>
<feature type="domain" description="Methyltransferase" evidence="5">
    <location>
        <begin position="51"/>
        <end position="213"/>
    </location>
</feature>
<reference evidence="6 7" key="1">
    <citation type="submission" date="2018-06" db="EMBL/GenBank/DDBJ databases">
        <authorList>
            <consortium name="Pathogen Informatics"/>
            <person name="Doyle S."/>
        </authorList>
    </citation>
    <scope>NUCLEOTIDE SEQUENCE [LARGE SCALE GENOMIC DNA]</scope>
    <source>
        <strain evidence="6 7">NCTC12475</strain>
    </source>
</reference>
<dbReference type="GO" id="GO:0016743">
    <property type="term" value="F:carboxyl- or carbamoyltransferase activity"/>
    <property type="evidence" value="ECO:0007669"/>
    <property type="project" value="UniProtKB-UniRule"/>
</dbReference>
<dbReference type="GO" id="GO:0008168">
    <property type="term" value="F:methyltransferase activity"/>
    <property type="evidence" value="ECO:0007669"/>
    <property type="project" value="UniProtKB-KW"/>
</dbReference>
<dbReference type="HAMAP" id="MF_01589">
    <property type="entry name" value="Cx_SAM_synthase"/>
    <property type="match status" value="1"/>
</dbReference>
<dbReference type="SUPFAM" id="SSF53335">
    <property type="entry name" value="S-adenosyl-L-methionine-dependent methyltransferases"/>
    <property type="match status" value="1"/>
</dbReference>
<keyword evidence="2 3" id="KW-0949">S-adenosyl-L-methionine</keyword>
<dbReference type="PIRSF" id="PIRSF006325">
    <property type="entry name" value="MeTrfase_bac"/>
    <property type="match status" value="1"/>
</dbReference>
<feature type="binding site" evidence="3 4">
    <location>
        <begin position="60"/>
        <end position="62"/>
    </location>
    <ligand>
        <name>S-adenosyl-L-methionine</name>
        <dbReference type="ChEBI" id="CHEBI:59789"/>
    </ligand>
</feature>
<protein>
    <recommendedName>
        <fullName evidence="3">Carboxy-S-adenosyl-L-methionine synthase</fullName>
        <shortName evidence="3">Cx-SAM synthase</shortName>
        <ecNumber evidence="3">2.1.3.-</ecNumber>
    </recommendedName>
</protein>
<evidence type="ECO:0000256" key="2">
    <source>
        <dbReference type="ARBA" id="ARBA00022691"/>
    </source>
</evidence>
<dbReference type="CDD" id="cd02440">
    <property type="entry name" value="AdoMet_MTases"/>
    <property type="match status" value="1"/>
</dbReference>
<dbReference type="InterPro" id="IPR025714">
    <property type="entry name" value="Methyltranfer_dom"/>
</dbReference>
<dbReference type="GO" id="GO:1904047">
    <property type="term" value="F:S-adenosyl-L-methionine binding"/>
    <property type="evidence" value="ECO:0007669"/>
    <property type="project" value="UniProtKB-UniRule"/>
</dbReference>
<feature type="binding site" evidence="3">
    <location>
        <position position="191"/>
    </location>
    <ligand>
        <name>S-adenosyl-L-methionine</name>
        <dbReference type="ChEBI" id="CHEBI:59789"/>
    </ligand>
</feature>
<feature type="binding site" evidence="3 4">
    <location>
        <begin position="83"/>
        <end position="84"/>
    </location>
    <ligand>
        <name>S-adenosyl-L-methionine</name>
        <dbReference type="ChEBI" id="CHEBI:59789"/>
    </ligand>
</feature>
<keyword evidence="7" id="KW-1185">Reference proteome</keyword>
<feature type="binding site" evidence="3 4">
    <location>
        <position position="35"/>
    </location>
    <ligand>
        <name>S-adenosyl-L-methionine</name>
        <dbReference type="ChEBI" id="CHEBI:59789"/>
    </ligand>
</feature>
<dbReference type="InterPro" id="IPR005271">
    <property type="entry name" value="CmoA"/>
</dbReference>
<dbReference type="InterPro" id="IPR029063">
    <property type="entry name" value="SAM-dependent_MTases_sf"/>
</dbReference>
<name>A0A381DKY2_9BACT</name>
<organism evidence="6 7">
    <name type="scientific">Campylobacter sputorum subsp. sputorum</name>
    <dbReference type="NCBI Taxonomy" id="32024"/>
    <lineage>
        <taxon>Bacteria</taxon>
        <taxon>Pseudomonadati</taxon>
        <taxon>Campylobacterota</taxon>
        <taxon>Epsilonproteobacteria</taxon>
        <taxon>Campylobacterales</taxon>
        <taxon>Campylobacteraceae</taxon>
        <taxon>Campylobacter</taxon>
    </lineage>
</organism>
<dbReference type="AlphaFoldDB" id="A0A381DKY2"/>
<dbReference type="Proteomes" id="UP000254920">
    <property type="component" value="Unassembled WGS sequence"/>
</dbReference>
<comment type="catalytic activity">
    <reaction evidence="3">
        <text>prephenate + S-adenosyl-L-methionine = carboxy-S-adenosyl-L-methionine + 3-phenylpyruvate + H2O</text>
        <dbReference type="Rhea" id="RHEA:51692"/>
        <dbReference type="ChEBI" id="CHEBI:15377"/>
        <dbReference type="ChEBI" id="CHEBI:18005"/>
        <dbReference type="ChEBI" id="CHEBI:29934"/>
        <dbReference type="ChEBI" id="CHEBI:59789"/>
        <dbReference type="ChEBI" id="CHEBI:134278"/>
    </reaction>
</comment>
<proteinExistence type="inferred from homology"/>
<keyword evidence="1 3" id="KW-0808">Transferase</keyword>
<dbReference type="EC" id="2.1.3.-" evidence="3"/>
<evidence type="ECO:0000256" key="1">
    <source>
        <dbReference type="ARBA" id="ARBA00022679"/>
    </source>
</evidence>
<dbReference type="Pfam" id="PF13847">
    <property type="entry name" value="Methyltransf_31"/>
    <property type="match status" value="1"/>
</dbReference>
<accession>A0A381DKY2</accession>
<sequence length="233" mass="27256">MKDNIFKKPISKQFEFDESVATVFDDMISRSVPYYEISQSLSVDILSKILKENAVVCDLGCSTASTLLKLYDLRKDLIFYGYDNAPKMLEIAKNKSIAYGAKIVFKECDILDCEFVKSDAFILNYTLQFIRPIKRDEFIKKLYNNLNDDGVLLFSEKLVFEDKKFTKNIIEIYEDYKEKQGYSKFEISQKREALENVLIPYTQEENYQMVKNAGFKNIECIFKWANFAVFLAF</sequence>
<dbReference type="EMBL" id="UFVD01000001">
    <property type="protein sequence ID" value="SUX11372.1"/>
    <property type="molecule type" value="Genomic_DNA"/>
</dbReference>
<keyword evidence="6" id="KW-0489">Methyltransferase</keyword>
<evidence type="ECO:0000259" key="5">
    <source>
        <dbReference type="Pfam" id="PF13847"/>
    </source>
</evidence>
<dbReference type="RefSeq" id="WP_089182111.1">
    <property type="nucleotide sequence ID" value="NZ_CP043427.1"/>
</dbReference>
<evidence type="ECO:0000256" key="3">
    <source>
        <dbReference type="HAMAP-Rule" id="MF_01589"/>
    </source>
</evidence>
<comment type="similarity">
    <text evidence="3">Belongs to the class I-like SAM-binding methyltransferase superfamily. Cx-SAM synthase family.</text>
</comment>
<dbReference type="PANTHER" id="PTHR43861:SF2">
    <property type="entry name" value="CARBOXY-S-ADENOSYL-L-METHIONINE SYNTHASE"/>
    <property type="match status" value="1"/>
</dbReference>